<dbReference type="PANTHER" id="PTHR30383:SF27">
    <property type="entry name" value="SPORE GERMINATION LIPASE LIPC"/>
    <property type="match status" value="1"/>
</dbReference>
<name>A0ABS9H0Z2_9BACL</name>
<evidence type="ECO:0000313" key="4">
    <source>
        <dbReference type="Proteomes" id="UP001649381"/>
    </source>
</evidence>
<keyword evidence="1" id="KW-1133">Transmembrane helix</keyword>
<dbReference type="InterPro" id="IPR013830">
    <property type="entry name" value="SGNH_hydro"/>
</dbReference>
<keyword evidence="1" id="KW-0812">Transmembrane</keyword>
<dbReference type="InterPro" id="IPR036514">
    <property type="entry name" value="SGNH_hydro_sf"/>
</dbReference>
<accession>A0ABS9H0Z2</accession>
<evidence type="ECO:0000256" key="1">
    <source>
        <dbReference type="SAM" id="Phobius"/>
    </source>
</evidence>
<reference evidence="3 4" key="1">
    <citation type="submission" date="2022-01" db="EMBL/GenBank/DDBJ databases">
        <title>Alkalihalobacillus sp. EGI L200015, a novel bacterium isolated from a salt lake sediment.</title>
        <authorList>
            <person name="Gao L."/>
            <person name="Fang B.-Z."/>
            <person name="Li W.-J."/>
        </authorList>
    </citation>
    <scope>NUCLEOTIDE SEQUENCE [LARGE SCALE GENOMIC DNA]</scope>
    <source>
        <strain evidence="3 4">KCTC 12718</strain>
    </source>
</reference>
<feature type="transmembrane region" description="Helical" evidence="1">
    <location>
        <begin position="6"/>
        <end position="24"/>
    </location>
</feature>
<protein>
    <submittedName>
        <fullName evidence="3">GDSL-type esterase/lipase family protein</fullName>
    </submittedName>
</protein>
<dbReference type="InterPro" id="IPR051532">
    <property type="entry name" value="Ester_Hydrolysis_Enzymes"/>
</dbReference>
<dbReference type="SUPFAM" id="SSF52266">
    <property type="entry name" value="SGNH hydrolase"/>
    <property type="match status" value="1"/>
</dbReference>
<sequence length="236" mass="26493">MRKPLVYIFVSVLLVSGIFGLIAFDQSKDEAKKDSEVFMALGDSLTYGVGDESGAGYVGDLQKLLTENHKGNITVDNYGIPGQQSDGLLHQLGKPGVLEDLEKADYITVFIGMNDLVKSNGMTLDKIHDEKVKRSKVDYERNLSEIFNIIRKKNPDAPVLFLGLYNPKPSSEEVGQVIQDWNDTSQQVVSQYSHVKFISTNDLFEVKSTEYFSDALHPNKKGYLLITKKIVEEYDF</sequence>
<dbReference type="Proteomes" id="UP001649381">
    <property type="component" value="Unassembled WGS sequence"/>
</dbReference>
<proteinExistence type="predicted"/>
<comment type="caution">
    <text evidence="3">The sequence shown here is derived from an EMBL/GenBank/DDBJ whole genome shotgun (WGS) entry which is preliminary data.</text>
</comment>
<dbReference type="PANTHER" id="PTHR30383">
    <property type="entry name" value="THIOESTERASE 1/PROTEASE 1/LYSOPHOSPHOLIPASE L1"/>
    <property type="match status" value="1"/>
</dbReference>
<dbReference type="RefSeq" id="WP_236336036.1">
    <property type="nucleotide sequence ID" value="NZ_JAKIJS010000001.1"/>
</dbReference>
<gene>
    <name evidence="3" type="ORF">L2716_13040</name>
</gene>
<dbReference type="EMBL" id="JAKIJS010000001">
    <property type="protein sequence ID" value="MCF6138657.1"/>
    <property type="molecule type" value="Genomic_DNA"/>
</dbReference>
<dbReference type="Gene3D" id="3.40.50.1110">
    <property type="entry name" value="SGNH hydrolase"/>
    <property type="match status" value="1"/>
</dbReference>
<dbReference type="Pfam" id="PF13472">
    <property type="entry name" value="Lipase_GDSL_2"/>
    <property type="match status" value="1"/>
</dbReference>
<evidence type="ECO:0000313" key="3">
    <source>
        <dbReference type="EMBL" id="MCF6138657.1"/>
    </source>
</evidence>
<organism evidence="3 4">
    <name type="scientific">Pseudalkalibacillus berkeleyi</name>
    <dbReference type="NCBI Taxonomy" id="1069813"/>
    <lineage>
        <taxon>Bacteria</taxon>
        <taxon>Bacillati</taxon>
        <taxon>Bacillota</taxon>
        <taxon>Bacilli</taxon>
        <taxon>Bacillales</taxon>
        <taxon>Fictibacillaceae</taxon>
        <taxon>Pseudalkalibacillus</taxon>
    </lineage>
</organism>
<feature type="domain" description="SGNH hydrolase-type esterase" evidence="2">
    <location>
        <begin position="40"/>
        <end position="223"/>
    </location>
</feature>
<keyword evidence="1" id="KW-0472">Membrane</keyword>
<evidence type="ECO:0000259" key="2">
    <source>
        <dbReference type="Pfam" id="PF13472"/>
    </source>
</evidence>
<keyword evidence="4" id="KW-1185">Reference proteome</keyword>